<dbReference type="RefSeq" id="WP_417629226.1">
    <property type="nucleotide sequence ID" value="NZ_JBHSPR010000155.1"/>
</dbReference>
<accession>A0ABW1KQ27</accession>
<dbReference type="PANTHER" id="PTHR35004:SF8">
    <property type="entry name" value="TRANSPOSASE RV3428C-RELATED"/>
    <property type="match status" value="1"/>
</dbReference>
<evidence type="ECO:0000259" key="1">
    <source>
        <dbReference type="Pfam" id="PF22483"/>
    </source>
</evidence>
<feature type="domain" description="Transposase for insertion sequence element IS21-like C-terminal" evidence="1">
    <location>
        <begin position="1"/>
        <end position="49"/>
    </location>
</feature>
<dbReference type="Proteomes" id="UP001596203">
    <property type="component" value="Unassembled WGS sequence"/>
</dbReference>
<proteinExistence type="predicted"/>
<comment type="caution">
    <text evidence="2">The sequence shown here is derived from an EMBL/GenBank/DDBJ whole genome shotgun (WGS) entry which is preliminary data.</text>
</comment>
<dbReference type="InterPro" id="IPR054353">
    <property type="entry name" value="IstA-like_C"/>
</dbReference>
<dbReference type="EMBL" id="JBHSPR010000155">
    <property type="protein sequence ID" value="MFC6023882.1"/>
    <property type="molecule type" value="Genomic_DNA"/>
</dbReference>
<keyword evidence="3" id="KW-1185">Reference proteome</keyword>
<evidence type="ECO:0000313" key="2">
    <source>
        <dbReference type="EMBL" id="MFC6023882.1"/>
    </source>
</evidence>
<dbReference type="Pfam" id="PF22483">
    <property type="entry name" value="Mu-transpos_C_2"/>
    <property type="match status" value="1"/>
</dbReference>
<feature type="non-terminal residue" evidence="2">
    <location>
        <position position="1"/>
    </location>
</feature>
<protein>
    <submittedName>
        <fullName evidence="2">IS21 family transposase</fullName>
    </submittedName>
</protein>
<dbReference type="PANTHER" id="PTHR35004">
    <property type="entry name" value="TRANSPOSASE RV3428C-RELATED"/>
    <property type="match status" value="1"/>
</dbReference>
<gene>
    <name evidence="2" type="ORF">ACFP2T_48010</name>
</gene>
<name>A0ABW1KQ27_9ACTN</name>
<sequence>DANDYSVHPSVVGRRVEVTADCEQVEVFCDGRLVAHHNRCWARHQTITDPEHRQAAADLRAAARRQQPVAIDAQVQQRALTDYDRLFGLDEVTV</sequence>
<reference evidence="3" key="1">
    <citation type="journal article" date="2019" name="Int. J. Syst. Evol. Microbiol.">
        <title>The Global Catalogue of Microorganisms (GCM) 10K type strain sequencing project: providing services to taxonomists for standard genome sequencing and annotation.</title>
        <authorList>
            <consortium name="The Broad Institute Genomics Platform"/>
            <consortium name="The Broad Institute Genome Sequencing Center for Infectious Disease"/>
            <person name="Wu L."/>
            <person name="Ma J."/>
        </authorList>
    </citation>
    <scope>NUCLEOTIDE SEQUENCE [LARGE SCALE GENOMIC DNA]</scope>
    <source>
        <strain evidence="3">ZS-35-S2</strain>
    </source>
</reference>
<organism evidence="2 3">
    <name type="scientific">Plantactinospora solaniradicis</name>
    <dbReference type="NCBI Taxonomy" id="1723736"/>
    <lineage>
        <taxon>Bacteria</taxon>
        <taxon>Bacillati</taxon>
        <taxon>Actinomycetota</taxon>
        <taxon>Actinomycetes</taxon>
        <taxon>Micromonosporales</taxon>
        <taxon>Micromonosporaceae</taxon>
        <taxon>Plantactinospora</taxon>
    </lineage>
</organism>
<evidence type="ECO:0000313" key="3">
    <source>
        <dbReference type="Proteomes" id="UP001596203"/>
    </source>
</evidence>